<keyword evidence="1" id="KW-0812">Transmembrane</keyword>
<dbReference type="RefSeq" id="WP_248944456.1">
    <property type="nucleotide sequence ID" value="NZ_CBCSGY010000039.1"/>
</dbReference>
<keyword evidence="3" id="KW-1185">Reference proteome</keyword>
<evidence type="ECO:0000313" key="3">
    <source>
        <dbReference type="Proteomes" id="UP001165275"/>
    </source>
</evidence>
<keyword evidence="1" id="KW-0472">Membrane</keyword>
<proteinExistence type="predicted"/>
<comment type="caution">
    <text evidence="2">The sequence shown here is derived from an EMBL/GenBank/DDBJ whole genome shotgun (WGS) entry which is preliminary data.</text>
</comment>
<sequence>MKLQATGSEAIFLMPNALLTTWVFRQAMTRKGRNRDTDWLSIIDGEWPLLREAFTAWLLPLNIAADGQQKQRLATFRLRPDKPASMPAPE</sequence>
<evidence type="ECO:0000256" key="1">
    <source>
        <dbReference type="SAM" id="Phobius"/>
    </source>
</evidence>
<dbReference type="EMBL" id="JAGQDC010000002">
    <property type="protein sequence ID" value="MCL1028180.1"/>
    <property type="molecule type" value="Genomic_DNA"/>
</dbReference>
<reference evidence="2" key="1">
    <citation type="submission" date="2021-04" db="EMBL/GenBank/DDBJ databases">
        <title>Genome sequence of Serratia sp. arafor3.</title>
        <authorList>
            <person name="Besaury L."/>
        </authorList>
    </citation>
    <scope>NUCLEOTIDE SEQUENCE</scope>
    <source>
        <strain evidence="2">Arafor3</strain>
    </source>
</reference>
<gene>
    <name evidence="2" type="ORF">KAJ71_03865</name>
</gene>
<dbReference type="Proteomes" id="UP001165275">
    <property type="component" value="Unassembled WGS sequence"/>
</dbReference>
<protein>
    <submittedName>
        <fullName evidence="2">Uncharacterized protein</fullName>
    </submittedName>
</protein>
<name>A0ABT0K822_9GAMM</name>
<evidence type="ECO:0000313" key="2">
    <source>
        <dbReference type="EMBL" id="MCL1028180.1"/>
    </source>
</evidence>
<keyword evidence="1" id="KW-1133">Transmembrane helix</keyword>
<feature type="transmembrane region" description="Helical" evidence="1">
    <location>
        <begin position="6"/>
        <end position="24"/>
    </location>
</feature>
<organism evidence="2 3">
    <name type="scientific">Serratia silvae</name>
    <dbReference type="NCBI Taxonomy" id="2824122"/>
    <lineage>
        <taxon>Bacteria</taxon>
        <taxon>Pseudomonadati</taxon>
        <taxon>Pseudomonadota</taxon>
        <taxon>Gammaproteobacteria</taxon>
        <taxon>Enterobacterales</taxon>
        <taxon>Yersiniaceae</taxon>
        <taxon>Serratia</taxon>
    </lineage>
</organism>
<dbReference type="Gene3D" id="3.40.630.30">
    <property type="match status" value="1"/>
</dbReference>
<accession>A0ABT0K822</accession>